<comment type="subcellular location">
    <subcellularLocation>
        <location evidence="1">Membrane</location>
        <topology evidence="1">Single-pass membrane protein</topology>
    </subcellularLocation>
</comment>
<dbReference type="Gramene" id="TuG1812G0600000031.01.T01">
    <property type="protein sequence ID" value="TuG1812G0600000031.01.T01.cds419120"/>
    <property type="gene ID" value="TuG1812G0600000031.01"/>
</dbReference>
<reference evidence="3" key="3">
    <citation type="submission" date="2022-06" db="UniProtKB">
        <authorList>
            <consortium name="EnsemblPlants"/>
        </authorList>
    </citation>
    <scope>IDENTIFICATION</scope>
</reference>
<reference evidence="4" key="1">
    <citation type="journal article" date="2013" name="Nature">
        <title>Draft genome of the wheat A-genome progenitor Triticum urartu.</title>
        <authorList>
            <person name="Ling H.Q."/>
            <person name="Zhao S."/>
            <person name="Liu D."/>
            <person name="Wang J."/>
            <person name="Sun H."/>
            <person name="Zhang C."/>
            <person name="Fan H."/>
            <person name="Li D."/>
            <person name="Dong L."/>
            <person name="Tao Y."/>
            <person name="Gao C."/>
            <person name="Wu H."/>
            <person name="Li Y."/>
            <person name="Cui Y."/>
            <person name="Guo X."/>
            <person name="Zheng S."/>
            <person name="Wang B."/>
            <person name="Yu K."/>
            <person name="Liang Q."/>
            <person name="Yang W."/>
            <person name="Lou X."/>
            <person name="Chen J."/>
            <person name="Feng M."/>
            <person name="Jian J."/>
            <person name="Zhang X."/>
            <person name="Luo G."/>
            <person name="Jiang Y."/>
            <person name="Liu J."/>
            <person name="Wang Z."/>
            <person name="Sha Y."/>
            <person name="Zhang B."/>
            <person name="Wu H."/>
            <person name="Tang D."/>
            <person name="Shen Q."/>
            <person name="Xue P."/>
            <person name="Zou S."/>
            <person name="Wang X."/>
            <person name="Liu X."/>
            <person name="Wang F."/>
            <person name="Yang Y."/>
            <person name="An X."/>
            <person name="Dong Z."/>
            <person name="Zhang K."/>
            <person name="Zhang X."/>
            <person name="Luo M.C."/>
            <person name="Dvorak J."/>
            <person name="Tong Y."/>
            <person name="Wang J."/>
            <person name="Yang H."/>
            <person name="Li Z."/>
            <person name="Wang D."/>
            <person name="Zhang A."/>
            <person name="Wang J."/>
        </authorList>
    </citation>
    <scope>NUCLEOTIDE SEQUENCE</scope>
    <source>
        <strain evidence="4">cv. G1812</strain>
    </source>
</reference>
<evidence type="ECO:0000313" key="3">
    <source>
        <dbReference type="EnsemblPlants" id="TuG1812G0600000031.01.T01.cds419120"/>
    </source>
</evidence>
<feature type="domain" description="Malectin-like" evidence="2">
    <location>
        <begin position="27"/>
        <end position="82"/>
    </location>
</feature>
<sequence length="82" mass="9080">PELLEVGIGTDEIDTYSPLYCIGFISIDCGLRNRSSYNDSATGLRFDPDGGFVEGGMIKKISHEFMDAAENEQQKTLRSFPD</sequence>
<dbReference type="GO" id="GO:0016020">
    <property type="term" value="C:membrane"/>
    <property type="evidence" value="ECO:0007669"/>
    <property type="project" value="UniProtKB-SubCell"/>
</dbReference>
<evidence type="ECO:0000256" key="1">
    <source>
        <dbReference type="ARBA" id="ARBA00004167"/>
    </source>
</evidence>
<dbReference type="EnsemblPlants" id="TuG1812G0600000031.01.T01">
    <property type="protein sequence ID" value="TuG1812G0600000031.01.T01.cds419120"/>
    <property type="gene ID" value="TuG1812G0600000031.01"/>
</dbReference>
<name>A0A8R7UPR2_TRIUA</name>
<evidence type="ECO:0000259" key="2">
    <source>
        <dbReference type="Pfam" id="PF12819"/>
    </source>
</evidence>
<proteinExistence type="predicted"/>
<organism evidence="3 4">
    <name type="scientific">Triticum urartu</name>
    <name type="common">Red wild einkorn</name>
    <name type="synonym">Crithodium urartu</name>
    <dbReference type="NCBI Taxonomy" id="4572"/>
    <lineage>
        <taxon>Eukaryota</taxon>
        <taxon>Viridiplantae</taxon>
        <taxon>Streptophyta</taxon>
        <taxon>Embryophyta</taxon>
        <taxon>Tracheophyta</taxon>
        <taxon>Spermatophyta</taxon>
        <taxon>Magnoliopsida</taxon>
        <taxon>Liliopsida</taxon>
        <taxon>Poales</taxon>
        <taxon>Poaceae</taxon>
        <taxon>BOP clade</taxon>
        <taxon>Pooideae</taxon>
        <taxon>Triticodae</taxon>
        <taxon>Triticeae</taxon>
        <taxon>Triticinae</taxon>
        <taxon>Triticum</taxon>
    </lineage>
</organism>
<dbReference type="Pfam" id="PF12819">
    <property type="entry name" value="Malectin_like"/>
    <property type="match status" value="1"/>
</dbReference>
<keyword evidence="4" id="KW-1185">Reference proteome</keyword>
<evidence type="ECO:0000313" key="4">
    <source>
        <dbReference type="Proteomes" id="UP000015106"/>
    </source>
</evidence>
<protein>
    <recommendedName>
        <fullName evidence="2">Malectin-like domain-containing protein</fullName>
    </recommendedName>
</protein>
<accession>A0A8R7UPR2</accession>
<dbReference type="AlphaFoldDB" id="A0A8R7UPR2"/>
<dbReference type="InterPro" id="IPR024788">
    <property type="entry name" value="Malectin-like_Carb-bd_dom"/>
</dbReference>
<dbReference type="Proteomes" id="UP000015106">
    <property type="component" value="Chromosome 6"/>
</dbReference>
<reference evidence="3" key="2">
    <citation type="submission" date="2018-03" db="EMBL/GenBank/DDBJ databases">
        <title>The Triticum urartu genome reveals the dynamic nature of wheat genome evolution.</title>
        <authorList>
            <person name="Ling H."/>
            <person name="Ma B."/>
            <person name="Shi X."/>
            <person name="Liu H."/>
            <person name="Dong L."/>
            <person name="Sun H."/>
            <person name="Cao Y."/>
            <person name="Gao Q."/>
            <person name="Zheng S."/>
            <person name="Li Y."/>
            <person name="Yu Y."/>
            <person name="Du H."/>
            <person name="Qi M."/>
            <person name="Li Y."/>
            <person name="Yu H."/>
            <person name="Cui Y."/>
            <person name="Wang N."/>
            <person name="Chen C."/>
            <person name="Wu H."/>
            <person name="Zhao Y."/>
            <person name="Zhang J."/>
            <person name="Li Y."/>
            <person name="Zhou W."/>
            <person name="Zhang B."/>
            <person name="Hu W."/>
            <person name="Eijk M."/>
            <person name="Tang J."/>
            <person name="Witsenboer H."/>
            <person name="Zhao S."/>
            <person name="Li Z."/>
            <person name="Zhang A."/>
            <person name="Wang D."/>
            <person name="Liang C."/>
        </authorList>
    </citation>
    <scope>NUCLEOTIDE SEQUENCE [LARGE SCALE GENOMIC DNA]</scope>
    <source>
        <strain evidence="3">cv. G1812</strain>
    </source>
</reference>